<keyword evidence="5 7" id="KW-1133">Transmembrane helix</keyword>
<gene>
    <name evidence="9" type="ORF">ACFFHM_00745</name>
</gene>
<protein>
    <submittedName>
        <fullName evidence="9">Acyltransferase family protein</fullName>
    </submittedName>
</protein>
<feature type="transmembrane region" description="Helical" evidence="7">
    <location>
        <begin position="12"/>
        <end position="32"/>
    </location>
</feature>
<keyword evidence="6 7" id="KW-0472">Membrane</keyword>
<keyword evidence="3" id="KW-1003">Cell membrane</keyword>
<comment type="similarity">
    <text evidence="2">Belongs to the acyltransferase 3 family.</text>
</comment>
<dbReference type="Proteomes" id="UP001589838">
    <property type="component" value="Unassembled WGS sequence"/>
</dbReference>
<evidence type="ECO:0000256" key="5">
    <source>
        <dbReference type="ARBA" id="ARBA00022989"/>
    </source>
</evidence>
<feature type="transmembrane region" description="Helical" evidence="7">
    <location>
        <begin position="277"/>
        <end position="297"/>
    </location>
</feature>
<feature type="domain" description="Acyltransferase 3" evidence="8">
    <location>
        <begin position="12"/>
        <end position="325"/>
    </location>
</feature>
<keyword evidence="9" id="KW-0012">Acyltransferase</keyword>
<feature type="transmembrane region" description="Helical" evidence="7">
    <location>
        <begin position="252"/>
        <end position="270"/>
    </location>
</feature>
<keyword evidence="4 7" id="KW-0812">Transmembrane</keyword>
<dbReference type="InterPro" id="IPR002656">
    <property type="entry name" value="Acyl_transf_3_dom"/>
</dbReference>
<keyword evidence="10" id="KW-1185">Reference proteome</keyword>
<organism evidence="9 10">
    <name type="scientific">Halalkalibacter kiskunsagensis</name>
    <dbReference type="NCBI Taxonomy" id="1548599"/>
    <lineage>
        <taxon>Bacteria</taxon>
        <taxon>Bacillati</taxon>
        <taxon>Bacillota</taxon>
        <taxon>Bacilli</taxon>
        <taxon>Bacillales</taxon>
        <taxon>Bacillaceae</taxon>
        <taxon>Halalkalibacter</taxon>
    </lineage>
</organism>
<evidence type="ECO:0000256" key="4">
    <source>
        <dbReference type="ARBA" id="ARBA00022692"/>
    </source>
</evidence>
<evidence type="ECO:0000256" key="7">
    <source>
        <dbReference type="SAM" id="Phobius"/>
    </source>
</evidence>
<dbReference type="PANTHER" id="PTHR40074">
    <property type="entry name" value="O-ACETYLTRANSFERASE WECH"/>
    <property type="match status" value="1"/>
</dbReference>
<feature type="transmembrane region" description="Helical" evidence="7">
    <location>
        <begin position="217"/>
        <end position="237"/>
    </location>
</feature>
<dbReference type="RefSeq" id="WP_335958309.1">
    <property type="nucleotide sequence ID" value="NZ_JAXBLX010000001.1"/>
</dbReference>
<feature type="transmembrane region" description="Helical" evidence="7">
    <location>
        <begin position="85"/>
        <end position="102"/>
    </location>
</feature>
<sequence>MGDKSIIKEAYWLRSISCLAVVLTHAVNTTLTNYDHSISQFDEYVLIFIRFMAFFGTPAFVFLSEMLLAHAYPNGVPEDFFRKRIKYLLVPFAFMAVVFAAIESKSQYEFLQQVVLNLFLGGYTGYFILIIFQFYLLHVLFHKYLKQWSPARVLSIAFIINASYLIFFNFTEPVQTSVGEYVWQRGYWLFCVGWLFYFVLGYYCGKNYEAFKKKLQEHKMVLTITPVLALFLIVFLVRSDILPEVSSKRVDYIFYTVSVILLIITWTSKLKRTPKTILLISKYSFTIYLIHKVFLYYLPTIAFLSPLGYFLFAAVFCTIGSIVVSKMFSYIPFSKYLIGNLLTIPKEKPRKPRKHRDGSRAFS</sequence>
<feature type="transmembrane region" description="Helical" evidence="7">
    <location>
        <begin position="187"/>
        <end position="205"/>
    </location>
</feature>
<comment type="subcellular location">
    <subcellularLocation>
        <location evidence="1">Cell membrane</location>
        <topology evidence="1">Multi-pass membrane protein</topology>
    </subcellularLocation>
</comment>
<feature type="transmembrane region" description="Helical" evidence="7">
    <location>
        <begin position="149"/>
        <end position="167"/>
    </location>
</feature>
<dbReference type="PANTHER" id="PTHR40074:SF2">
    <property type="entry name" value="O-ACETYLTRANSFERASE WECH"/>
    <property type="match status" value="1"/>
</dbReference>
<evidence type="ECO:0000313" key="10">
    <source>
        <dbReference type="Proteomes" id="UP001589838"/>
    </source>
</evidence>
<dbReference type="EMBL" id="JBHLUX010000001">
    <property type="protein sequence ID" value="MFC0469131.1"/>
    <property type="molecule type" value="Genomic_DNA"/>
</dbReference>
<evidence type="ECO:0000256" key="6">
    <source>
        <dbReference type="ARBA" id="ARBA00023136"/>
    </source>
</evidence>
<accession>A0ABV6K741</accession>
<evidence type="ECO:0000256" key="2">
    <source>
        <dbReference type="ARBA" id="ARBA00007400"/>
    </source>
</evidence>
<keyword evidence="9" id="KW-0808">Transferase</keyword>
<feature type="transmembrane region" description="Helical" evidence="7">
    <location>
        <begin position="309"/>
        <end position="328"/>
    </location>
</feature>
<feature type="transmembrane region" description="Helical" evidence="7">
    <location>
        <begin position="114"/>
        <end position="137"/>
    </location>
</feature>
<comment type="caution">
    <text evidence="9">The sequence shown here is derived from an EMBL/GenBank/DDBJ whole genome shotgun (WGS) entry which is preliminary data.</text>
</comment>
<dbReference type="GO" id="GO:0016746">
    <property type="term" value="F:acyltransferase activity"/>
    <property type="evidence" value="ECO:0007669"/>
    <property type="project" value="UniProtKB-KW"/>
</dbReference>
<reference evidence="9 10" key="1">
    <citation type="submission" date="2024-09" db="EMBL/GenBank/DDBJ databases">
        <authorList>
            <person name="Sun Q."/>
            <person name="Mori K."/>
        </authorList>
    </citation>
    <scope>NUCLEOTIDE SEQUENCE [LARGE SCALE GENOMIC DNA]</scope>
    <source>
        <strain evidence="9 10">NCAIM B.02610</strain>
    </source>
</reference>
<feature type="transmembrane region" description="Helical" evidence="7">
    <location>
        <begin position="44"/>
        <end position="64"/>
    </location>
</feature>
<evidence type="ECO:0000256" key="1">
    <source>
        <dbReference type="ARBA" id="ARBA00004651"/>
    </source>
</evidence>
<evidence type="ECO:0000313" key="9">
    <source>
        <dbReference type="EMBL" id="MFC0469131.1"/>
    </source>
</evidence>
<proteinExistence type="inferred from homology"/>
<evidence type="ECO:0000259" key="8">
    <source>
        <dbReference type="Pfam" id="PF01757"/>
    </source>
</evidence>
<evidence type="ECO:0000256" key="3">
    <source>
        <dbReference type="ARBA" id="ARBA00022475"/>
    </source>
</evidence>
<dbReference type="Pfam" id="PF01757">
    <property type="entry name" value="Acyl_transf_3"/>
    <property type="match status" value="1"/>
</dbReference>
<name>A0ABV6K741_9BACI</name>